<organism evidence="7 8">
    <name type="scientific">Hydrogenimonas thermophila</name>
    <dbReference type="NCBI Taxonomy" id="223786"/>
    <lineage>
        <taxon>Bacteria</taxon>
        <taxon>Pseudomonadati</taxon>
        <taxon>Campylobacterota</taxon>
        <taxon>Epsilonproteobacteria</taxon>
        <taxon>Campylobacterales</taxon>
        <taxon>Hydrogenimonadaceae</taxon>
        <taxon>Hydrogenimonas</taxon>
    </lineage>
</organism>
<dbReference type="PANTHER" id="PTHR43177:SF3">
    <property type="entry name" value="PROTEIN NRFC HOMOLOG"/>
    <property type="match status" value="1"/>
</dbReference>
<feature type="transmembrane region" description="Helical" evidence="5">
    <location>
        <begin position="380"/>
        <end position="400"/>
    </location>
</feature>
<keyword evidence="3" id="KW-0408">Iron</keyword>
<keyword evidence="5 7" id="KW-0812">Transmembrane</keyword>
<dbReference type="PROSITE" id="PS00198">
    <property type="entry name" value="4FE4S_FER_1"/>
    <property type="match status" value="1"/>
</dbReference>
<dbReference type="InterPro" id="IPR050954">
    <property type="entry name" value="ET_IronSulfur_Cluster-Binding"/>
</dbReference>
<feature type="transmembrane region" description="Helical" evidence="5">
    <location>
        <begin position="406"/>
        <end position="425"/>
    </location>
</feature>
<evidence type="ECO:0000256" key="5">
    <source>
        <dbReference type="SAM" id="Phobius"/>
    </source>
</evidence>
<feature type="transmembrane region" description="Helical" evidence="5">
    <location>
        <begin position="466"/>
        <end position="497"/>
    </location>
</feature>
<sequence>MSEAKSAIDSFLNHKAETGMQCGNYSIDIPELKPGQQYRFHFDMTACVGCHCCEVACNEQNNNPADVKWRRVGEMETGEFPDVLQLFNSMSCNHCVDPECLRGCPTNSYIKLDNGIVFHEDETCIGCQYCTWNCPYEVPVFHKERGIVTKCHMCVDKLEAGQTPACVQACPAGAISIEVVDTEEWIKNDMAKEGVAPHLPDVSITKPTTRYTLPDMPEGKEIRPADEHILKPAHSELPLVFMTVLTQMSVGGFVALFLGELLHLFGLDLPAPNIWMVIAVLLPAAIGLPLSALHLGRPGLAITAMKNLKTSWLSREAVALGAYAGGVTVLAGLYALGVSEWLKLLVEVPIVALGVYGIYAQSMIYRIKARPAWDRKSTTLRFFGSGYLGFLLVAVILAMTGEARSVLALMAPMLMFGLYQMHLIYEETVFYKYLDKEHPLYYQLSRTKRLLEEYFGHLKKARLMSLALFAIGLPMVSIVFAAANMGGVAAFILILALIGAMASELIGRYLFYVTVVPLGLAGNFFAGSQRG</sequence>
<evidence type="ECO:0000256" key="3">
    <source>
        <dbReference type="ARBA" id="ARBA00023004"/>
    </source>
</evidence>
<dbReference type="Pfam" id="PF13247">
    <property type="entry name" value="Fer4_11"/>
    <property type="match status" value="1"/>
</dbReference>
<feature type="transmembrane region" description="Helical" evidence="5">
    <location>
        <begin position="509"/>
        <end position="526"/>
    </location>
</feature>
<feature type="transmembrane region" description="Helical" evidence="5">
    <location>
        <begin position="274"/>
        <end position="296"/>
    </location>
</feature>
<evidence type="ECO:0000313" key="8">
    <source>
        <dbReference type="Proteomes" id="UP000199227"/>
    </source>
</evidence>
<dbReference type="InterPro" id="IPR017900">
    <property type="entry name" value="4Fe4S_Fe_S_CS"/>
</dbReference>
<dbReference type="GO" id="GO:0019645">
    <property type="term" value="P:anaerobic electron transport chain"/>
    <property type="evidence" value="ECO:0007669"/>
    <property type="project" value="InterPro"/>
</dbReference>
<keyword evidence="5" id="KW-1133">Transmembrane helix</keyword>
<dbReference type="GO" id="GO:0016020">
    <property type="term" value="C:membrane"/>
    <property type="evidence" value="ECO:0007669"/>
    <property type="project" value="InterPro"/>
</dbReference>
<dbReference type="InterPro" id="IPR007059">
    <property type="entry name" value="DmsC"/>
</dbReference>
<reference evidence="7 8" key="1">
    <citation type="submission" date="2016-10" db="EMBL/GenBank/DDBJ databases">
        <authorList>
            <person name="de Groot N.N."/>
        </authorList>
    </citation>
    <scope>NUCLEOTIDE SEQUENCE [LARGE SCALE GENOMIC DNA]</scope>
    <source>
        <strain evidence="7 8">EP1-55-1</strain>
    </source>
</reference>
<keyword evidence="2" id="KW-0479">Metal-binding</keyword>
<dbReference type="SUPFAM" id="SSF54862">
    <property type="entry name" value="4Fe-4S ferredoxins"/>
    <property type="match status" value="1"/>
</dbReference>
<evidence type="ECO:0000256" key="2">
    <source>
        <dbReference type="ARBA" id="ARBA00022723"/>
    </source>
</evidence>
<name>A0A1I5UKL8_9BACT</name>
<dbReference type="GO" id="GO:0051539">
    <property type="term" value="F:4 iron, 4 sulfur cluster binding"/>
    <property type="evidence" value="ECO:0007669"/>
    <property type="project" value="UniProtKB-KW"/>
</dbReference>
<feature type="transmembrane region" description="Helical" evidence="5">
    <location>
        <begin position="341"/>
        <end position="359"/>
    </location>
</feature>
<feature type="domain" description="4Fe-4S ferredoxin-type" evidence="6">
    <location>
        <begin position="38"/>
        <end position="67"/>
    </location>
</feature>
<dbReference type="EMBL" id="FOXB01000064">
    <property type="protein sequence ID" value="SFP95729.1"/>
    <property type="molecule type" value="Genomic_DNA"/>
</dbReference>
<dbReference type="CDD" id="cd16371">
    <property type="entry name" value="DMSOR_beta_like"/>
    <property type="match status" value="1"/>
</dbReference>
<evidence type="ECO:0000256" key="1">
    <source>
        <dbReference type="ARBA" id="ARBA00022485"/>
    </source>
</evidence>
<keyword evidence="8" id="KW-1185">Reference proteome</keyword>
<dbReference type="GO" id="GO:0046872">
    <property type="term" value="F:metal ion binding"/>
    <property type="evidence" value="ECO:0007669"/>
    <property type="project" value="UniProtKB-KW"/>
</dbReference>
<evidence type="ECO:0000259" key="6">
    <source>
        <dbReference type="PROSITE" id="PS51379"/>
    </source>
</evidence>
<feature type="transmembrane region" description="Helical" evidence="5">
    <location>
        <begin position="317"/>
        <end position="335"/>
    </location>
</feature>
<dbReference type="STRING" id="223786.SAMN05216234_1644"/>
<protein>
    <submittedName>
        <fullName evidence="7">Nitrate reductase (Quinol-dependent), transmembrane subunit</fullName>
    </submittedName>
</protein>
<feature type="domain" description="4Fe-4S ferredoxin-type" evidence="6">
    <location>
        <begin position="115"/>
        <end position="144"/>
    </location>
</feature>
<keyword evidence="5" id="KW-0472">Membrane</keyword>
<dbReference type="Proteomes" id="UP000199227">
    <property type="component" value="Unassembled WGS sequence"/>
</dbReference>
<dbReference type="PANTHER" id="PTHR43177">
    <property type="entry name" value="PROTEIN NRFC"/>
    <property type="match status" value="1"/>
</dbReference>
<evidence type="ECO:0000313" key="7">
    <source>
        <dbReference type="EMBL" id="SFP95729.1"/>
    </source>
</evidence>
<dbReference type="Pfam" id="PF04976">
    <property type="entry name" value="DmsC"/>
    <property type="match status" value="1"/>
</dbReference>
<keyword evidence="1" id="KW-0004">4Fe-4S</keyword>
<gene>
    <name evidence="7" type="ORF">SAMN05216234_1644</name>
</gene>
<dbReference type="Gene3D" id="3.30.70.20">
    <property type="match status" value="2"/>
</dbReference>
<accession>A0A1I5UKL8</accession>
<dbReference type="AlphaFoldDB" id="A0A1I5UKL8"/>
<evidence type="ECO:0000256" key="4">
    <source>
        <dbReference type="ARBA" id="ARBA00023014"/>
    </source>
</evidence>
<feature type="transmembrane region" description="Helical" evidence="5">
    <location>
        <begin position="239"/>
        <end position="262"/>
    </location>
</feature>
<proteinExistence type="predicted"/>
<dbReference type="InterPro" id="IPR017896">
    <property type="entry name" value="4Fe4S_Fe-S-bd"/>
</dbReference>
<dbReference type="RefSeq" id="WP_092914213.1">
    <property type="nucleotide sequence ID" value="NZ_FOXB01000064.1"/>
</dbReference>
<keyword evidence="4" id="KW-0411">Iron-sulfur</keyword>
<dbReference type="OrthoDB" id="9789030at2"/>
<dbReference type="PROSITE" id="PS51379">
    <property type="entry name" value="4FE4S_FER_2"/>
    <property type="match status" value="2"/>
</dbReference>